<dbReference type="PRINTS" id="PR01438">
    <property type="entry name" value="UNVRSLSTRESS"/>
</dbReference>
<dbReference type="Gene3D" id="3.40.50.620">
    <property type="entry name" value="HUPs"/>
    <property type="match status" value="1"/>
</dbReference>
<protein>
    <submittedName>
        <fullName evidence="3">Universal stress protein</fullName>
    </submittedName>
</protein>
<dbReference type="RefSeq" id="WP_310928654.1">
    <property type="nucleotide sequence ID" value="NZ_JAMQOQ010000002.1"/>
</dbReference>
<reference evidence="3 4" key="1">
    <citation type="submission" date="2022-06" db="EMBL/GenBank/DDBJ databases">
        <title>Halogeometricum sp. a new haloarchaeum isolate from saline soil.</title>
        <authorList>
            <person name="Strakova D."/>
            <person name="Galisteo C."/>
            <person name="Sanchez-Porro C."/>
            <person name="Ventosa A."/>
        </authorList>
    </citation>
    <scope>NUCLEOTIDE SEQUENCE [LARGE SCALE GENOMIC DNA]</scope>
    <source>
        <strain evidence="4">S3BR25-2</strain>
    </source>
</reference>
<comment type="caution">
    <text evidence="3">The sequence shown here is derived from an EMBL/GenBank/DDBJ whole genome shotgun (WGS) entry which is preliminary data.</text>
</comment>
<dbReference type="SUPFAM" id="SSF52402">
    <property type="entry name" value="Adenine nucleotide alpha hydrolases-like"/>
    <property type="match status" value="1"/>
</dbReference>
<keyword evidence="4" id="KW-1185">Reference proteome</keyword>
<dbReference type="InterPro" id="IPR006016">
    <property type="entry name" value="UspA"/>
</dbReference>
<proteinExistence type="inferred from homology"/>
<evidence type="ECO:0000313" key="3">
    <source>
        <dbReference type="EMBL" id="MDS0294849.1"/>
    </source>
</evidence>
<dbReference type="InterPro" id="IPR014729">
    <property type="entry name" value="Rossmann-like_a/b/a_fold"/>
</dbReference>
<accession>A0ABU2G3P4</accession>
<name>A0ABU2G3P4_9EURY</name>
<gene>
    <name evidence="3" type="ORF">NDI79_11775</name>
</gene>
<dbReference type="Pfam" id="PF00582">
    <property type="entry name" value="Usp"/>
    <property type="match status" value="1"/>
</dbReference>
<dbReference type="PANTHER" id="PTHR46268:SF6">
    <property type="entry name" value="UNIVERSAL STRESS PROTEIN UP12"/>
    <property type="match status" value="1"/>
</dbReference>
<evidence type="ECO:0000313" key="4">
    <source>
        <dbReference type="Proteomes" id="UP001254813"/>
    </source>
</evidence>
<dbReference type="Proteomes" id="UP001254813">
    <property type="component" value="Unassembled WGS sequence"/>
</dbReference>
<organism evidence="3 4">
    <name type="scientific">Halogeometricum luteum</name>
    <dbReference type="NCBI Taxonomy" id="2950537"/>
    <lineage>
        <taxon>Archaea</taxon>
        <taxon>Methanobacteriati</taxon>
        <taxon>Methanobacteriota</taxon>
        <taxon>Stenosarchaea group</taxon>
        <taxon>Halobacteria</taxon>
        <taxon>Halobacteriales</taxon>
        <taxon>Haloferacaceae</taxon>
        <taxon>Halogeometricum</taxon>
    </lineage>
</organism>
<dbReference type="CDD" id="cd00293">
    <property type="entry name" value="USP-like"/>
    <property type="match status" value="1"/>
</dbReference>
<evidence type="ECO:0000259" key="2">
    <source>
        <dbReference type="Pfam" id="PF00582"/>
    </source>
</evidence>
<comment type="similarity">
    <text evidence="1">Belongs to the universal stress protein A family.</text>
</comment>
<sequence>METPVATQKPTQTGLQNVLVAVGPTDSDRLDRLVEETIDVAGPTGATVVLAHTFSPEDFEDRVEALGFDEATNDVSPDSVAVRYSVIREFAARLDAEGIDYEVRGTVGDEDEGITALAEESDADRILVGGRKRSPTGKAVFGSLAQQIMLSAPCPVTFVRADTE</sequence>
<feature type="domain" description="UspA" evidence="2">
    <location>
        <begin position="16"/>
        <end position="160"/>
    </location>
</feature>
<evidence type="ECO:0000256" key="1">
    <source>
        <dbReference type="ARBA" id="ARBA00008791"/>
    </source>
</evidence>
<dbReference type="EMBL" id="JAMQOQ010000002">
    <property type="protein sequence ID" value="MDS0294849.1"/>
    <property type="molecule type" value="Genomic_DNA"/>
</dbReference>
<dbReference type="PANTHER" id="PTHR46268">
    <property type="entry name" value="STRESS RESPONSE PROTEIN NHAX"/>
    <property type="match status" value="1"/>
</dbReference>
<dbReference type="InterPro" id="IPR006015">
    <property type="entry name" value="Universal_stress_UspA"/>
</dbReference>